<dbReference type="InterPro" id="IPR036188">
    <property type="entry name" value="FAD/NAD-bd_sf"/>
</dbReference>
<feature type="domain" description="FAD dependent oxidoreductase central" evidence="5">
    <location>
        <begin position="375"/>
        <end position="430"/>
    </location>
</feature>
<dbReference type="Gene3D" id="2.40.30.110">
    <property type="entry name" value="Aminomethyltransferase beta-barrel domains"/>
    <property type="match status" value="1"/>
</dbReference>
<evidence type="ECO:0000259" key="3">
    <source>
        <dbReference type="Pfam" id="PF01571"/>
    </source>
</evidence>
<dbReference type="Gene3D" id="3.50.50.60">
    <property type="entry name" value="FAD/NAD(P)-binding domain"/>
    <property type="match status" value="1"/>
</dbReference>
<comment type="similarity">
    <text evidence="1">Belongs to the GcvT family.</text>
</comment>
<dbReference type="SUPFAM" id="SSF103025">
    <property type="entry name" value="Folate-binding domain"/>
    <property type="match status" value="1"/>
</dbReference>
<dbReference type="SUPFAM" id="SSF54373">
    <property type="entry name" value="FAD-linked reductases, C-terminal domain"/>
    <property type="match status" value="1"/>
</dbReference>
<feature type="domain" description="GCVT N-terminal" evidence="3">
    <location>
        <begin position="432"/>
        <end position="709"/>
    </location>
</feature>
<dbReference type="InterPro" id="IPR028896">
    <property type="entry name" value="GcvT/YgfZ/DmdA"/>
</dbReference>
<dbReference type="Pfam" id="PF08669">
    <property type="entry name" value="GCV_T_C"/>
    <property type="match status" value="1"/>
</dbReference>
<dbReference type="GO" id="GO:0005739">
    <property type="term" value="C:mitochondrion"/>
    <property type="evidence" value="ECO:0007669"/>
    <property type="project" value="TreeGrafter"/>
</dbReference>
<evidence type="ECO:0000259" key="2">
    <source>
        <dbReference type="Pfam" id="PF01266"/>
    </source>
</evidence>
<dbReference type="SUPFAM" id="SSF101790">
    <property type="entry name" value="Aminomethyltransferase beta-barrel domain"/>
    <property type="match status" value="1"/>
</dbReference>
<sequence>MADIPKNARVVIVGGGIVGCSVAYHLALRGCTDVVLLERKQLTCGTTWHAAGLVGQLRATHNLTRLAQYTTNLFKTLEAETGQATGFQQRGSVAVAPNHERFEELKRGASMARVFGLDVNIISPKEIAELLPLARVDDLVGGVHLPNDGVVNPIDTTQALAKGARALGVKIIENIKVDSIIVEDGRAVGVKATLDSGDKAQTEIRAEFVVNCAGMWARELADAAGAIVPLHAAEHFYIVTEAVPDISPNMPVLRDPDGCGYFKEDAGKLLVGWFEPVAKPWGMKGISEDFSFTSLPEDFEHIEPLVAAATHRMPLLAKTGIRLFFNGPESFTPDDRYLLGESPDVENLFVAVGFNSIGIQSSGGAGKVLADWIIDGRPPMDLWDVDVRRSMPYQRNKKYLHDRTVETLGLLYAMHWPFRQPETARGVRKSVLHDRLAERGACFGEVAGWERTNWFAPSGVKPEYVYTYGKQNWFGYSAQEHHAVRNAVGLFDQSSFGKFILQGPDAMSVLNQICANEVDVPVGKIVYTQWLNETGGIEADLTVTRQALDSYLIVTAAATQVRDFAWLRDHIPTTARAMAIDVSSGQSVLSVMGPNSRALLSSLTPDDLSNEAFAFGTSKIIDLAYARVRANRITYVGELGWELYIPTEFTMSVFDAITNAGKEFDLRHAGYHALNSLRTEKGYRHWGHDVSPDDTPLEAGLGFVVAMNKEGGFIGRDALAKQKEAGLHKRMVQFSLVDPERLLFHNEPIWRNDELVGSITSGMFGHTLNASLGMGYVSNKNGIVDKNFITDAQYEIEVAGDRIKATASLDPFYDPKSLRIKS</sequence>
<dbReference type="PROSITE" id="PS51257">
    <property type="entry name" value="PROKAR_LIPOPROTEIN"/>
    <property type="match status" value="1"/>
</dbReference>
<dbReference type="InterPro" id="IPR027266">
    <property type="entry name" value="TrmE/GcvT-like"/>
</dbReference>
<dbReference type="Gene3D" id="3.30.1360.120">
    <property type="entry name" value="Probable tRNA modification gtpase trme, domain 1"/>
    <property type="match status" value="1"/>
</dbReference>
<name>A0A6J6GTE1_9ZZZZ</name>
<dbReference type="InterPro" id="IPR029043">
    <property type="entry name" value="GcvT/YgfZ_C"/>
</dbReference>
<dbReference type="PANTHER" id="PTHR43757:SF15">
    <property type="entry name" value="PYRUVATE DEHYDROGENASE PHOSPHATASE REGULATORY SUBUNIT, MITOCHONDRIAL-LIKE"/>
    <property type="match status" value="1"/>
</dbReference>
<dbReference type="Gene3D" id="3.30.70.1400">
    <property type="entry name" value="Aminomethyltransferase beta-barrel domains"/>
    <property type="match status" value="1"/>
</dbReference>
<accession>A0A6J6GTE1</accession>
<dbReference type="InterPro" id="IPR006222">
    <property type="entry name" value="GCVT_N"/>
</dbReference>
<dbReference type="InterPro" id="IPR013977">
    <property type="entry name" value="GcvT_C"/>
</dbReference>
<evidence type="ECO:0000259" key="4">
    <source>
        <dbReference type="Pfam" id="PF08669"/>
    </source>
</evidence>
<dbReference type="Pfam" id="PF01266">
    <property type="entry name" value="DAO"/>
    <property type="match status" value="1"/>
</dbReference>
<feature type="domain" description="FAD dependent oxidoreductase" evidence="2">
    <location>
        <begin position="9"/>
        <end position="372"/>
    </location>
</feature>
<dbReference type="AlphaFoldDB" id="A0A6J6GTE1"/>
<gene>
    <name evidence="6" type="ORF">UFOPK1826_00757</name>
</gene>
<dbReference type="InterPro" id="IPR006076">
    <property type="entry name" value="FAD-dep_OxRdtase"/>
</dbReference>
<dbReference type="SUPFAM" id="SSF51905">
    <property type="entry name" value="FAD/NAD(P)-binding domain"/>
    <property type="match status" value="1"/>
</dbReference>
<feature type="domain" description="Aminomethyltransferase C-terminal" evidence="4">
    <location>
        <begin position="729"/>
        <end position="814"/>
    </location>
</feature>
<dbReference type="InterPro" id="IPR032503">
    <property type="entry name" value="FAO_M"/>
</dbReference>
<protein>
    <submittedName>
        <fullName evidence="6">Unannotated protein</fullName>
    </submittedName>
</protein>
<reference evidence="6" key="1">
    <citation type="submission" date="2020-05" db="EMBL/GenBank/DDBJ databases">
        <authorList>
            <person name="Chiriac C."/>
            <person name="Salcher M."/>
            <person name="Ghai R."/>
            <person name="Kavagutti S V."/>
        </authorList>
    </citation>
    <scope>NUCLEOTIDE SEQUENCE</scope>
</reference>
<proteinExistence type="inferred from homology"/>
<dbReference type="EMBL" id="CAEZUN010000080">
    <property type="protein sequence ID" value="CAB4602364.1"/>
    <property type="molecule type" value="Genomic_DNA"/>
</dbReference>
<evidence type="ECO:0000256" key="1">
    <source>
        <dbReference type="ARBA" id="ARBA00008609"/>
    </source>
</evidence>
<dbReference type="FunFam" id="2.40.30.110:FF:000008">
    <property type="entry name" value="Sarcosine dehydrogenase"/>
    <property type="match status" value="1"/>
</dbReference>
<evidence type="ECO:0000313" key="6">
    <source>
        <dbReference type="EMBL" id="CAB4602364.1"/>
    </source>
</evidence>
<dbReference type="Gene3D" id="3.30.9.10">
    <property type="entry name" value="D-Amino Acid Oxidase, subunit A, domain 2"/>
    <property type="match status" value="1"/>
</dbReference>
<dbReference type="PANTHER" id="PTHR43757">
    <property type="entry name" value="AMINOMETHYLTRANSFERASE"/>
    <property type="match status" value="1"/>
</dbReference>
<dbReference type="Pfam" id="PF01571">
    <property type="entry name" value="GCV_T"/>
    <property type="match status" value="1"/>
</dbReference>
<dbReference type="Pfam" id="PF16350">
    <property type="entry name" value="FAO_M"/>
    <property type="match status" value="1"/>
</dbReference>
<evidence type="ECO:0000259" key="5">
    <source>
        <dbReference type="Pfam" id="PF16350"/>
    </source>
</evidence>
<organism evidence="6">
    <name type="scientific">freshwater metagenome</name>
    <dbReference type="NCBI Taxonomy" id="449393"/>
    <lineage>
        <taxon>unclassified sequences</taxon>
        <taxon>metagenomes</taxon>
        <taxon>ecological metagenomes</taxon>
    </lineage>
</organism>